<evidence type="ECO:0000256" key="3">
    <source>
        <dbReference type="ARBA" id="ARBA00022737"/>
    </source>
</evidence>
<dbReference type="FunFam" id="3.30.160.60:FF:000072">
    <property type="entry name" value="zinc finger protein 143 isoform X1"/>
    <property type="match status" value="1"/>
</dbReference>
<evidence type="ECO:0000259" key="9">
    <source>
        <dbReference type="PROSITE" id="PS50157"/>
    </source>
</evidence>
<evidence type="ECO:0000256" key="8">
    <source>
        <dbReference type="SAM" id="MobiDB-lite"/>
    </source>
</evidence>
<keyword evidence="6" id="KW-0539">Nucleus</keyword>
<proteinExistence type="predicted"/>
<dbReference type="SUPFAM" id="SSF57667">
    <property type="entry name" value="beta-beta-alpha zinc fingers"/>
    <property type="match status" value="2"/>
</dbReference>
<organism evidence="10 11">
    <name type="scientific">Eleginops maclovinus</name>
    <name type="common">Patagonian blennie</name>
    <name type="synonym">Eleginus maclovinus</name>
    <dbReference type="NCBI Taxonomy" id="56733"/>
    <lineage>
        <taxon>Eukaryota</taxon>
        <taxon>Metazoa</taxon>
        <taxon>Chordata</taxon>
        <taxon>Craniata</taxon>
        <taxon>Vertebrata</taxon>
        <taxon>Euteleostomi</taxon>
        <taxon>Actinopterygii</taxon>
        <taxon>Neopterygii</taxon>
        <taxon>Teleostei</taxon>
        <taxon>Neoteleostei</taxon>
        <taxon>Acanthomorphata</taxon>
        <taxon>Eupercaria</taxon>
        <taxon>Perciformes</taxon>
        <taxon>Notothenioidei</taxon>
        <taxon>Eleginopidae</taxon>
        <taxon>Eleginops</taxon>
    </lineage>
</organism>
<evidence type="ECO:0000256" key="1">
    <source>
        <dbReference type="ARBA" id="ARBA00004123"/>
    </source>
</evidence>
<dbReference type="GO" id="GO:0000978">
    <property type="term" value="F:RNA polymerase II cis-regulatory region sequence-specific DNA binding"/>
    <property type="evidence" value="ECO:0007669"/>
    <property type="project" value="TreeGrafter"/>
</dbReference>
<comment type="caution">
    <text evidence="10">The sequence shown here is derived from an EMBL/GenBank/DDBJ whole genome shotgun (WGS) entry which is preliminary data.</text>
</comment>
<name>A0AAN7XLW0_ELEMC</name>
<keyword evidence="3" id="KW-0677">Repeat</keyword>
<dbReference type="Gene3D" id="3.30.160.60">
    <property type="entry name" value="Classic Zinc Finger"/>
    <property type="match status" value="3"/>
</dbReference>
<keyword evidence="5" id="KW-0862">Zinc</keyword>
<feature type="region of interest" description="Disordered" evidence="8">
    <location>
        <begin position="146"/>
        <end position="167"/>
    </location>
</feature>
<sequence>MDFEELSSNSPAESQPALLDNMEAAEALVSMTNNWESQSFRPLTPSSDDDRVLFGSTVPQDSPPTWNVSDGMESDIESETCSRCSDWSQSHCTLYDSSWRQQSPLWMTPPYSPPEFEATHSPPATIEETHVHTQQHFQCTSVIRHTSDGQSSSCSFRRASREGRLTPVDTKDYSWEYGQDAVQRSDSKAAGQQKSNSSQAACTECSPLPVYSQILPVPASSSPKPNPIPIPSTPTNALQHHPPTQGAPPAQVFLLIPQLAVPTLYIQSALVTPGGTKLMTIAPAPGPAVSEQRQNQPQPEVSRVRSHVCAHEDCSKTYFKSSHLKAHMRTHTGEKPFLCKWEGCERRFARSDELSRHRRTHTGEKRFACPVCLSRFMRSDHLAKHARRHIAERKTASAKLKVIQSADITASITHGDSATF</sequence>
<evidence type="ECO:0000256" key="2">
    <source>
        <dbReference type="ARBA" id="ARBA00022723"/>
    </source>
</evidence>
<dbReference type="AlphaFoldDB" id="A0AAN7XLW0"/>
<gene>
    <name evidence="10" type="ORF">PBY51_018149</name>
</gene>
<keyword evidence="2" id="KW-0479">Metal-binding</keyword>
<feature type="compositionally biased region" description="Polar residues" evidence="8">
    <location>
        <begin position="146"/>
        <end position="155"/>
    </location>
</feature>
<dbReference type="CDD" id="cd21572">
    <property type="entry name" value="KLF10_N"/>
    <property type="match status" value="1"/>
</dbReference>
<dbReference type="PROSITE" id="PS50157">
    <property type="entry name" value="ZINC_FINGER_C2H2_2"/>
    <property type="match status" value="3"/>
</dbReference>
<dbReference type="Pfam" id="PF00096">
    <property type="entry name" value="zf-C2H2"/>
    <property type="match status" value="2"/>
</dbReference>
<dbReference type="Proteomes" id="UP001346869">
    <property type="component" value="Unassembled WGS sequence"/>
</dbReference>
<dbReference type="PROSITE" id="PS00028">
    <property type="entry name" value="ZINC_FINGER_C2H2_1"/>
    <property type="match status" value="3"/>
</dbReference>
<reference evidence="10 11" key="2">
    <citation type="journal article" date="2023" name="Mol. Biol. Evol.">
        <title>Genomics of Secondarily Temperate Adaptation in the Only Non-Antarctic Icefish.</title>
        <authorList>
            <person name="Rivera-Colon A.G."/>
            <person name="Rayamajhi N."/>
            <person name="Minhas B.F."/>
            <person name="Madrigal G."/>
            <person name="Bilyk K.T."/>
            <person name="Yoon V."/>
            <person name="Hune M."/>
            <person name="Gregory S."/>
            <person name="Cheng C.H.C."/>
            <person name="Catchen J.M."/>
        </authorList>
    </citation>
    <scope>NUCLEOTIDE SEQUENCE [LARGE SCALE GENOMIC DNA]</scope>
    <source>
        <strain evidence="10">JMC-PN-2008</strain>
    </source>
</reference>
<dbReference type="InterPro" id="IPR013087">
    <property type="entry name" value="Znf_C2H2_type"/>
</dbReference>
<accession>A0AAN7XLW0</accession>
<dbReference type="InterPro" id="IPR036236">
    <property type="entry name" value="Znf_C2H2_sf"/>
</dbReference>
<feature type="domain" description="C2H2-type" evidence="9">
    <location>
        <begin position="307"/>
        <end position="336"/>
    </location>
</feature>
<feature type="domain" description="C2H2-type" evidence="9">
    <location>
        <begin position="337"/>
        <end position="366"/>
    </location>
</feature>
<comment type="subcellular location">
    <subcellularLocation>
        <location evidence="1">Nucleus</location>
    </subcellularLocation>
</comment>
<evidence type="ECO:0000256" key="7">
    <source>
        <dbReference type="PROSITE-ProRule" id="PRU00042"/>
    </source>
</evidence>
<dbReference type="GO" id="GO:0005634">
    <property type="term" value="C:nucleus"/>
    <property type="evidence" value="ECO:0007669"/>
    <property type="project" value="UniProtKB-SubCell"/>
</dbReference>
<dbReference type="PANTHER" id="PTHR23235:SF164">
    <property type="entry name" value="C2H2-TYPE DOMAIN-CONTAINING PROTEIN"/>
    <property type="match status" value="1"/>
</dbReference>
<dbReference type="SMART" id="SM00355">
    <property type="entry name" value="ZnF_C2H2"/>
    <property type="match status" value="3"/>
</dbReference>
<evidence type="ECO:0000256" key="4">
    <source>
        <dbReference type="ARBA" id="ARBA00022771"/>
    </source>
</evidence>
<protein>
    <recommendedName>
        <fullName evidence="9">C2H2-type domain-containing protein</fullName>
    </recommendedName>
</protein>
<dbReference type="FunFam" id="3.30.160.60:FF:000018">
    <property type="entry name" value="Krueppel-like factor 15"/>
    <property type="match status" value="1"/>
</dbReference>
<dbReference type="GO" id="GO:0000981">
    <property type="term" value="F:DNA-binding transcription factor activity, RNA polymerase II-specific"/>
    <property type="evidence" value="ECO:0007669"/>
    <property type="project" value="TreeGrafter"/>
</dbReference>
<feature type="domain" description="C2H2-type" evidence="9">
    <location>
        <begin position="367"/>
        <end position="394"/>
    </location>
</feature>
<keyword evidence="4 7" id="KW-0863">Zinc-finger</keyword>
<reference evidence="10 11" key="1">
    <citation type="journal article" date="2023" name="Genes (Basel)">
        <title>Chromosome-Level Genome Assembly and Circadian Gene Repertoire of the Patagonia Blennie Eleginops maclovinus-The Closest Ancestral Proxy of Antarctic Cryonotothenioids.</title>
        <authorList>
            <person name="Cheng C.C."/>
            <person name="Rivera-Colon A.G."/>
            <person name="Minhas B.F."/>
            <person name="Wilson L."/>
            <person name="Rayamajhi N."/>
            <person name="Vargas-Chacoff L."/>
            <person name="Catchen J.M."/>
        </authorList>
    </citation>
    <scope>NUCLEOTIDE SEQUENCE [LARGE SCALE GENOMIC DNA]</scope>
    <source>
        <strain evidence="10">JMC-PN-2008</strain>
    </source>
</reference>
<dbReference type="FunFam" id="3.30.160.60:FF:000926">
    <property type="entry name" value="Kruppel like factor 13"/>
    <property type="match status" value="1"/>
</dbReference>
<evidence type="ECO:0000256" key="6">
    <source>
        <dbReference type="ARBA" id="ARBA00023242"/>
    </source>
</evidence>
<dbReference type="PANTHER" id="PTHR23235">
    <property type="entry name" value="KRUEPPEL-LIKE TRANSCRIPTION FACTOR"/>
    <property type="match status" value="1"/>
</dbReference>
<dbReference type="EMBL" id="JAUZQC010000012">
    <property type="protein sequence ID" value="KAK5862789.1"/>
    <property type="molecule type" value="Genomic_DNA"/>
</dbReference>
<evidence type="ECO:0000313" key="11">
    <source>
        <dbReference type="Proteomes" id="UP001346869"/>
    </source>
</evidence>
<evidence type="ECO:0000313" key="10">
    <source>
        <dbReference type="EMBL" id="KAK5862789.1"/>
    </source>
</evidence>
<keyword evidence="11" id="KW-1185">Reference proteome</keyword>
<feature type="region of interest" description="Disordered" evidence="8">
    <location>
        <begin position="216"/>
        <end position="246"/>
    </location>
</feature>
<dbReference type="GO" id="GO:0008270">
    <property type="term" value="F:zinc ion binding"/>
    <property type="evidence" value="ECO:0007669"/>
    <property type="project" value="UniProtKB-KW"/>
</dbReference>
<evidence type="ECO:0000256" key="5">
    <source>
        <dbReference type="ARBA" id="ARBA00022833"/>
    </source>
</evidence>